<sequence>NSESLKSKIILPAFSSSNFKQLWLLYNKAEDLLPNGRRVSNFLWRLNSKKLPNKSSRCQKFPPGDMSHSLSKDNLFTSAKNNSSFGSIFLSTKKQELHSLDSDYNSALKNPVFLNPNELSAENLISPLYNPSYNSSKAPSIYISNSSNSKKNEIMSSDSSSRKLLNTSNQMLSSISSKNNDETSKDFYSDSFLNIPMFSPKPKSNNHVFDNQLSNFLNYNSSNDIRQSNLSTQSQKHSSSVSNTNEKVSQSLNSNLSELFNFTKELIENQNSNFQLNNSNSGNTDNFASSWDDNSVLFGDASLYTPLNAFMFADQTNKNNTLLHSKDSSANISSLNLKNQNFSHPKTSFKKNDGTLAPSNMDHISSADNCSTTPSSGDEHTSVLNRYNSSTLLSNFGLDCDEVANVFFIDPNTASSIAGNSLENDGFTKFLTNKADTGYLGSNFDLGNVADGEYGFGSIINQDIRNLARSNDVDLKSFGKSTKSESPFNPSRQNRSESQASISSNLEYLLKNESSGVIESENHTSNQSFKNIDELLKSSPAFLKTCKPTTTSGSDRFIQSFPSVTESLDIYMPQFRNSSKPNNFPDLSGGLNLSSLLATSETSDPNMGMGMGLINDLLKFDYTPKNTSFNYNVNSLQSSSKTGMGSNVSLEKQSGITKSNSNQLPTLELKDEISNNPIKRFGTTPSTLFSEKVEKDDQAKDYSISMKAEQSQQTTKLNQHMIRIDKPSQILPSTHASTKRAEIPIAISSSSSGIFTNGAGQFITKMRDCNEIFPAYKTQCSNCETWKTPLWRRDPEGKPLCNACGLFYKLHGVSRPLSLKTNVIKKRNRTSAASVAASTETGYSSASGGINGKDEEDSKDSDIRAGKSIKLETFSSPSSYAK</sequence>
<dbReference type="Proteomes" id="UP000187455">
    <property type="component" value="Unassembled WGS sequence"/>
</dbReference>
<gene>
    <name evidence="11" type="ORF">AYI68_g6907</name>
</gene>
<organism evidence="11 12">
    <name type="scientific">Smittium mucronatum</name>
    <dbReference type="NCBI Taxonomy" id="133383"/>
    <lineage>
        <taxon>Eukaryota</taxon>
        <taxon>Fungi</taxon>
        <taxon>Fungi incertae sedis</taxon>
        <taxon>Zoopagomycota</taxon>
        <taxon>Kickxellomycotina</taxon>
        <taxon>Harpellomycetes</taxon>
        <taxon>Harpellales</taxon>
        <taxon>Legeriomycetaceae</taxon>
        <taxon>Smittium</taxon>
    </lineage>
</organism>
<dbReference type="CDD" id="cd00202">
    <property type="entry name" value="ZnF_GATA"/>
    <property type="match status" value="1"/>
</dbReference>
<dbReference type="GO" id="GO:0008270">
    <property type="term" value="F:zinc ion binding"/>
    <property type="evidence" value="ECO:0007669"/>
    <property type="project" value="UniProtKB-KW"/>
</dbReference>
<dbReference type="GO" id="GO:0045944">
    <property type="term" value="P:positive regulation of transcription by RNA polymerase II"/>
    <property type="evidence" value="ECO:0007669"/>
    <property type="project" value="TreeGrafter"/>
</dbReference>
<dbReference type="PROSITE" id="PS00344">
    <property type="entry name" value="GATA_ZN_FINGER_1"/>
    <property type="match status" value="1"/>
</dbReference>
<evidence type="ECO:0000256" key="6">
    <source>
        <dbReference type="ARBA" id="ARBA00023163"/>
    </source>
</evidence>
<accession>A0A1R0GQ54</accession>
<evidence type="ECO:0000256" key="9">
    <source>
        <dbReference type="SAM" id="MobiDB-lite"/>
    </source>
</evidence>
<evidence type="ECO:0000313" key="11">
    <source>
        <dbReference type="EMBL" id="OLY79033.1"/>
    </source>
</evidence>
<dbReference type="SUPFAM" id="SSF57716">
    <property type="entry name" value="Glucocorticoid receptor-like (DNA-binding domain)"/>
    <property type="match status" value="1"/>
</dbReference>
<reference evidence="11 12" key="1">
    <citation type="journal article" date="2016" name="Mol. Biol. Evol.">
        <title>Genome-Wide Survey of Gut Fungi (Harpellales) Reveals the First Horizontally Transferred Ubiquitin Gene from a Mosquito Host.</title>
        <authorList>
            <person name="Wang Y."/>
            <person name="White M.M."/>
            <person name="Kvist S."/>
            <person name="Moncalvo J.M."/>
        </authorList>
    </citation>
    <scope>NUCLEOTIDE SEQUENCE [LARGE SCALE GENOMIC DNA]</scope>
    <source>
        <strain evidence="11 12">ALG-7-W6</strain>
    </source>
</reference>
<dbReference type="Gene3D" id="3.30.50.10">
    <property type="entry name" value="Erythroid Transcription Factor GATA-1, subunit A"/>
    <property type="match status" value="1"/>
</dbReference>
<dbReference type="GO" id="GO:0000978">
    <property type="term" value="F:RNA polymerase II cis-regulatory region sequence-specific DNA binding"/>
    <property type="evidence" value="ECO:0007669"/>
    <property type="project" value="TreeGrafter"/>
</dbReference>
<dbReference type="AlphaFoldDB" id="A0A1R0GQ54"/>
<dbReference type="InterPro" id="IPR013860">
    <property type="entry name" value="AreA_GATA"/>
</dbReference>
<keyword evidence="5" id="KW-0805">Transcription regulation</keyword>
<proteinExistence type="predicted"/>
<feature type="compositionally biased region" description="Polar residues" evidence="9">
    <location>
        <begin position="479"/>
        <end position="500"/>
    </location>
</feature>
<keyword evidence="6" id="KW-0804">Transcription</keyword>
<keyword evidence="4" id="KW-0862">Zinc</keyword>
<evidence type="ECO:0000256" key="3">
    <source>
        <dbReference type="ARBA" id="ARBA00022771"/>
    </source>
</evidence>
<dbReference type="FunFam" id="3.30.50.10:FF:000007">
    <property type="entry name" value="Nitrogen regulatory AreA, N-terminal"/>
    <property type="match status" value="1"/>
</dbReference>
<evidence type="ECO:0000256" key="4">
    <source>
        <dbReference type="ARBA" id="ARBA00022833"/>
    </source>
</evidence>
<evidence type="ECO:0000259" key="10">
    <source>
        <dbReference type="PROSITE" id="PS50114"/>
    </source>
</evidence>
<feature type="domain" description="GATA-type" evidence="10">
    <location>
        <begin position="779"/>
        <end position="827"/>
    </location>
</feature>
<comment type="subcellular location">
    <subcellularLocation>
        <location evidence="1">Nucleus</location>
    </subcellularLocation>
</comment>
<dbReference type="STRING" id="133383.A0A1R0GQ54"/>
<feature type="compositionally biased region" description="Low complexity" evidence="9">
    <location>
        <begin position="228"/>
        <end position="245"/>
    </location>
</feature>
<feature type="non-terminal residue" evidence="11">
    <location>
        <position position="1"/>
    </location>
</feature>
<dbReference type="GO" id="GO:0000122">
    <property type="term" value="P:negative regulation of transcription by RNA polymerase II"/>
    <property type="evidence" value="ECO:0007669"/>
    <property type="project" value="TreeGrafter"/>
</dbReference>
<dbReference type="SMART" id="SM00401">
    <property type="entry name" value="ZnF_GATA"/>
    <property type="match status" value="1"/>
</dbReference>
<dbReference type="InterPro" id="IPR039355">
    <property type="entry name" value="Transcription_factor_GATA"/>
</dbReference>
<dbReference type="InterPro" id="IPR000679">
    <property type="entry name" value="Znf_GATA"/>
</dbReference>
<evidence type="ECO:0000313" key="12">
    <source>
        <dbReference type="Proteomes" id="UP000187455"/>
    </source>
</evidence>
<evidence type="ECO:0000256" key="7">
    <source>
        <dbReference type="ARBA" id="ARBA00023242"/>
    </source>
</evidence>
<feature type="region of interest" description="Disordered" evidence="9">
    <location>
        <begin position="478"/>
        <end position="500"/>
    </location>
</feature>
<evidence type="ECO:0000256" key="2">
    <source>
        <dbReference type="ARBA" id="ARBA00022723"/>
    </source>
</evidence>
<dbReference type="GO" id="GO:0005634">
    <property type="term" value="C:nucleus"/>
    <property type="evidence" value="ECO:0007669"/>
    <property type="project" value="UniProtKB-SubCell"/>
</dbReference>
<keyword evidence="12" id="KW-1185">Reference proteome</keyword>
<feature type="region of interest" description="Disordered" evidence="9">
    <location>
        <begin position="835"/>
        <end position="865"/>
    </location>
</feature>
<name>A0A1R0GQ54_9FUNG</name>
<comment type="caution">
    <text evidence="11">The sequence shown here is derived from an EMBL/GenBank/DDBJ whole genome shotgun (WGS) entry which is preliminary data.</text>
</comment>
<keyword evidence="2" id="KW-0479">Metal-binding</keyword>
<evidence type="ECO:0000256" key="5">
    <source>
        <dbReference type="ARBA" id="ARBA00023015"/>
    </source>
</evidence>
<protein>
    <submittedName>
        <fullName evidence="11">Nitrogen regulatory protein areA</fullName>
    </submittedName>
</protein>
<evidence type="ECO:0000256" key="1">
    <source>
        <dbReference type="ARBA" id="ARBA00004123"/>
    </source>
</evidence>
<keyword evidence="3 8" id="KW-0863">Zinc-finger</keyword>
<dbReference type="OrthoDB" id="515401at2759"/>
<dbReference type="PANTHER" id="PTHR10071">
    <property type="entry name" value="TRANSCRIPTION FACTOR GATA FAMILY MEMBER"/>
    <property type="match status" value="1"/>
</dbReference>
<dbReference type="Pfam" id="PF08550">
    <property type="entry name" value="GATA_AreA"/>
    <property type="match status" value="1"/>
</dbReference>
<keyword evidence="7" id="KW-0539">Nucleus</keyword>
<dbReference type="Pfam" id="PF00320">
    <property type="entry name" value="GATA"/>
    <property type="match status" value="1"/>
</dbReference>
<feature type="region of interest" description="Disordered" evidence="9">
    <location>
        <begin position="227"/>
        <end position="248"/>
    </location>
</feature>
<dbReference type="InterPro" id="IPR013088">
    <property type="entry name" value="Znf_NHR/GATA"/>
</dbReference>
<dbReference type="PROSITE" id="PS50114">
    <property type="entry name" value="GATA_ZN_FINGER_2"/>
    <property type="match status" value="1"/>
</dbReference>
<evidence type="ECO:0000256" key="8">
    <source>
        <dbReference type="PROSITE-ProRule" id="PRU00094"/>
    </source>
</evidence>
<dbReference type="PANTHER" id="PTHR10071:SF281">
    <property type="entry name" value="BOX A-BINDING FACTOR-RELATED"/>
    <property type="match status" value="1"/>
</dbReference>
<dbReference type="PRINTS" id="PR00619">
    <property type="entry name" value="GATAZNFINGER"/>
</dbReference>
<dbReference type="EMBL" id="LSSL01005101">
    <property type="protein sequence ID" value="OLY79033.1"/>
    <property type="molecule type" value="Genomic_DNA"/>
</dbReference>
<dbReference type="GO" id="GO:0000981">
    <property type="term" value="F:DNA-binding transcription factor activity, RNA polymerase II-specific"/>
    <property type="evidence" value="ECO:0007669"/>
    <property type="project" value="TreeGrafter"/>
</dbReference>